<dbReference type="SUPFAM" id="SSF51197">
    <property type="entry name" value="Clavaminate synthase-like"/>
    <property type="match status" value="1"/>
</dbReference>
<accession>A0AB34JMS1</accession>
<dbReference type="GO" id="GO:0032454">
    <property type="term" value="F:histone H3K9 demethylase activity"/>
    <property type="evidence" value="ECO:0007669"/>
    <property type="project" value="TreeGrafter"/>
</dbReference>
<feature type="domain" description="JmjN" evidence="2">
    <location>
        <begin position="139"/>
        <end position="180"/>
    </location>
</feature>
<dbReference type="GO" id="GO:0005634">
    <property type="term" value="C:nucleus"/>
    <property type="evidence" value="ECO:0007669"/>
    <property type="project" value="TreeGrafter"/>
</dbReference>
<proteinExistence type="predicted"/>
<feature type="region of interest" description="Disordered" evidence="1">
    <location>
        <begin position="1"/>
        <end position="133"/>
    </location>
</feature>
<evidence type="ECO:0000313" key="4">
    <source>
        <dbReference type="EMBL" id="KAL1521986.1"/>
    </source>
</evidence>
<reference evidence="4 5" key="1">
    <citation type="journal article" date="2024" name="Science">
        <title>Giant polyketide synthase enzymes in the biosynthesis of giant marine polyether toxins.</title>
        <authorList>
            <person name="Fallon T.R."/>
            <person name="Shende V.V."/>
            <person name="Wierzbicki I.H."/>
            <person name="Pendleton A.L."/>
            <person name="Watervoot N.F."/>
            <person name="Auber R.P."/>
            <person name="Gonzalez D.J."/>
            <person name="Wisecaver J.H."/>
            <person name="Moore B.S."/>
        </authorList>
    </citation>
    <scope>NUCLEOTIDE SEQUENCE [LARGE SCALE GENOMIC DNA]</scope>
    <source>
        <strain evidence="4 5">12B1</strain>
    </source>
</reference>
<feature type="compositionally biased region" description="Low complexity" evidence="1">
    <location>
        <begin position="676"/>
        <end position="694"/>
    </location>
</feature>
<dbReference type="Pfam" id="PF02373">
    <property type="entry name" value="JmjC"/>
    <property type="match status" value="1"/>
</dbReference>
<evidence type="ECO:0000313" key="5">
    <source>
        <dbReference type="Proteomes" id="UP001515480"/>
    </source>
</evidence>
<dbReference type="PROSITE" id="PS51184">
    <property type="entry name" value="JMJC"/>
    <property type="match status" value="1"/>
</dbReference>
<feature type="region of interest" description="Disordered" evidence="1">
    <location>
        <begin position="592"/>
        <end position="636"/>
    </location>
</feature>
<protein>
    <recommendedName>
        <fullName evidence="6">[Histone H3]-trimethyl-L-lysine(9) demethylase</fullName>
    </recommendedName>
</protein>
<feature type="compositionally biased region" description="Polar residues" evidence="1">
    <location>
        <begin position="60"/>
        <end position="69"/>
    </location>
</feature>
<dbReference type="GO" id="GO:0051864">
    <property type="term" value="F:histone H3K36 demethylase activity"/>
    <property type="evidence" value="ECO:0007669"/>
    <property type="project" value="TreeGrafter"/>
</dbReference>
<dbReference type="GO" id="GO:0010468">
    <property type="term" value="P:regulation of gene expression"/>
    <property type="evidence" value="ECO:0007669"/>
    <property type="project" value="TreeGrafter"/>
</dbReference>
<gene>
    <name evidence="4" type="ORF">AB1Y20_021631</name>
</gene>
<dbReference type="PANTHER" id="PTHR10694">
    <property type="entry name" value="LYSINE-SPECIFIC DEMETHYLASE"/>
    <property type="match status" value="1"/>
</dbReference>
<keyword evidence="5" id="KW-1185">Reference proteome</keyword>
<dbReference type="PROSITE" id="PS51183">
    <property type="entry name" value="JMJN"/>
    <property type="match status" value="1"/>
</dbReference>
<feature type="domain" description="JmjC" evidence="3">
    <location>
        <begin position="266"/>
        <end position="432"/>
    </location>
</feature>
<evidence type="ECO:0000259" key="3">
    <source>
        <dbReference type="PROSITE" id="PS51184"/>
    </source>
</evidence>
<feature type="compositionally biased region" description="Low complexity" evidence="1">
    <location>
        <begin position="97"/>
        <end position="120"/>
    </location>
</feature>
<dbReference type="Pfam" id="PF02375">
    <property type="entry name" value="JmjN"/>
    <property type="match status" value="1"/>
</dbReference>
<feature type="compositionally biased region" description="Polar residues" evidence="1">
    <location>
        <begin position="20"/>
        <end position="31"/>
    </location>
</feature>
<dbReference type="PANTHER" id="PTHR10694:SF7">
    <property type="entry name" value="[HISTONE H3]-TRIMETHYL-L-LYSINE(9) DEMETHYLASE"/>
    <property type="match status" value="1"/>
</dbReference>
<sequence>MADAEQSASTMSCAPPLATVSATAHTPTSRAHATLDGHCDRAEASQQGQKTRYLRKHSSRATASLQSRSGAPPGAEVATEDSFMSTPERETELMATPAPALSSPASEGSSPGEASGSPAGRPLSSRRRTTSAAVPLREAPTFFPEEGEFADFAGYLNSIASRCSEYGLCKIVPPTSWASPKTSRAMLNSVEIRPIEQHAHGCGGIYSIANAEQPRMSVERLRKLAPVVDARLSEDECMARFWSEISAGVKPAWYGADVGGSFFPSLETQPHWNLLHLPDLLRTEPTRLQESMCGINSPMLYFGCWRSLFALHTEDMDLMSINFLHSGAPKQWYGIPSTSADHVELLAAQCVSQPRPSCSAPLRHKDTLIAPEVFTANSVPLCSLRQRAGEFVVTWPRAYHFGFNMGTNCAESTNFALPMWLPAGLTAVCCNCPIGKDLAYISMASFMRALKSSIPVAQYEELQSLYQERREEEANNSEADSHEGDRDQASAVSIGPKKRKRSSTASRDGAVNGILESSSGGPQGCGAIAQDVPQPVSATPPSKASPSSSGANSRRSAQDDSDRFVPVHILNAKPMLDTIPFLDHWRGRSMYKQRVHGTQQRLCEDREEVGEGSHADTSFEESDEEESKDKDEAEQASVGAVDLELDAASAQAQRGENQVRSRIPSKKAMLRKGTASSRSRTCNSSRRCSTSTKKSNVERQHEQQQVATPEGTPEATTGASTERDGIGRPCNRTPRRAKALTAAFFAGVAGASAREQDDLRMALLVSMMSEPESQGGDS</sequence>
<comment type="caution">
    <text evidence="4">The sequence shown here is derived from an EMBL/GenBank/DDBJ whole genome shotgun (WGS) entry which is preliminary data.</text>
</comment>
<dbReference type="InterPro" id="IPR003347">
    <property type="entry name" value="JmjC_dom"/>
</dbReference>
<dbReference type="SMART" id="SM00545">
    <property type="entry name" value="JmjN"/>
    <property type="match status" value="1"/>
</dbReference>
<dbReference type="GO" id="GO:0000785">
    <property type="term" value="C:chromatin"/>
    <property type="evidence" value="ECO:0007669"/>
    <property type="project" value="TreeGrafter"/>
</dbReference>
<dbReference type="AlphaFoldDB" id="A0AB34JMS1"/>
<feature type="compositionally biased region" description="Polar residues" evidence="1">
    <location>
        <begin position="1"/>
        <end position="12"/>
    </location>
</feature>
<organism evidence="4 5">
    <name type="scientific">Prymnesium parvum</name>
    <name type="common">Toxic golden alga</name>
    <dbReference type="NCBI Taxonomy" id="97485"/>
    <lineage>
        <taxon>Eukaryota</taxon>
        <taxon>Haptista</taxon>
        <taxon>Haptophyta</taxon>
        <taxon>Prymnesiophyceae</taxon>
        <taxon>Prymnesiales</taxon>
        <taxon>Prymnesiaceae</taxon>
        <taxon>Prymnesium</taxon>
    </lineage>
</organism>
<evidence type="ECO:0000256" key="1">
    <source>
        <dbReference type="SAM" id="MobiDB-lite"/>
    </source>
</evidence>
<dbReference type="InterPro" id="IPR003349">
    <property type="entry name" value="JmjN"/>
</dbReference>
<feature type="region of interest" description="Disordered" evidence="1">
    <location>
        <begin position="468"/>
        <end position="562"/>
    </location>
</feature>
<feature type="compositionally biased region" description="Polar residues" evidence="1">
    <location>
        <begin position="650"/>
        <end position="660"/>
    </location>
</feature>
<evidence type="ECO:0008006" key="6">
    <source>
        <dbReference type="Google" id="ProtNLM"/>
    </source>
</evidence>
<name>A0AB34JMS1_PRYPA</name>
<evidence type="ECO:0000259" key="2">
    <source>
        <dbReference type="PROSITE" id="PS51183"/>
    </source>
</evidence>
<dbReference type="Proteomes" id="UP001515480">
    <property type="component" value="Unassembled WGS sequence"/>
</dbReference>
<feature type="compositionally biased region" description="Basic and acidic residues" evidence="1">
    <location>
        <begin position="468"/>
        <end position="488"/>
    </location>
</feature>
<dbReference type="Gene3D" id="2.60.120.650">
    <property type="entry name" value="Cupin"/>
    <property type="match status" value="1"/>
</dbReference>
<feature type="compositionally biased region" description="Low complexity" evidence="1">
    <location>
        <begin position="535"/>
        <end position="555"/>
    </location>
</feature>
<feature type="compositionally biased region" description="Basic and acidic residues" evidence="1">
    <location>
        <begin position="33"/>
        <end position="43"/>
    </location>
</feature>
<feature type="region of interest" description="Disordered" evidence="1">
    <location>
        <begin position="649"/>
        <end position="734"/>
    </location>
</feature>
<dbReference type="EMBL" id="JBGBPQ010000007">
    <property type="protein sequence ID" value="KAL1521986.1"/>
    <property type="molecule type" value="Genomic_DNA"/>
</dbReference>
<dbReference type="SMART" id="SM00558">
    <property type="entry name" value="JmjC"/>
    <property type="match status" value="1"/>
</dbReference>